<evidence type="ECO:0000313" key="3">
    <source>
        <dbReference type="Proteomes" id="UP000639419"/>
    </source>
</evidence>
<dbReference type="RefSeq" id="WP_174438016.1">
    <property type="nucleotide sequence ID" value="NZ_BAABCC010000002.1"/>
</dbReference>
<keyword evidence="1" id="KW-0812">Transmembrane</keyword>
<accession>A0ABX2L0M4</accession>
<dbReference type="Proteomes" id="UP000639419">
    <property type="component" value="Unassembled WGS sequence"/>
</dbReference>
<dbReference type="EMBL" id="WHOR01000026">
    <property type="protein sequence ID" value="NUB18735.1"/>
    <property type="molecule type" value="Genomic_DNA"/>
</dbReference>
<evidence type="ECO:0000256" key="1">
    <source>
        <dbReference type="SAM" id="Phobius"/>
    </source>
</evidence>
<sequence length="60" mass="6364">MQLSGNVKSGEFSFNSNGLGEGLLLVIGLALLAGAATAGEEMVRRWFNSPRQHPVLPHTS</sequence>
<gene>
    <name evidence="2" type="ORF">GBZ26_05815</name>
</gene>
<organism evidence="2 3">
    <name type="scientific">Azospirillum formosense</name>
    <dbReference type="NCBI Taxonomy" id="861533"/>
    <lineage>
        <taxon>Bacteria</taxon>
        <taxon>Pseudomonadati</taxon>
        <taxon>Pseudomonadota</taxon>
        <taxon>Alphaproteobacteria</taxon>
        <taxon>Rhodospirillales</taxon>
        <taxon>Azospirillaceae</taxon>
        <taxon>Azospirillum</taxon>
    </lineage>
</organism>
<comment type="caution">
    <text evidence="2">The sequence shown here is derived from an EMBL/GenBank/DDBJ whole genome shotgun (WGS) entry which is preliminary data.</text>
</comment>
<name>A0ABX2L0M4_9PROT</name>
<keyword evidence="3" id="KW-1185">Reference proteome</keyword>
<feature type="transmembrane region" description="Helical" evidence="1">
    <location>
        <begin position="22"/>
        <end position="39"/>
    </location>
</feature>
<keyword evidence="1" id="KW-1133">Transmembrane helix</keyword>
<proteinExistence type="predicted"/>
<evidence type="ECO:0000313" key="2">
    <source>
        <dbReference type="EMBL" id="NUB18735.1"/>
    </source>
</evidence>
<protein>
    <submittedName>
        <fullName evidence="2">Uncharacterized protein</fullName>
    </submittedName>
</protein>
<reference evidence="2 3" key="1">
    <citation type="submission" date="2019-10" db="EMBL/GenBank/DDBJ databases">
        <title>Genome sequence of Azospirillum formosense CC-Nfb-7.</title>
        <authorList>
            <person name="Ambrosini A."/>
            <person name="Sant'Anna F.H."/>
            <person name="Cassan F.D."/>
            <person name="Souza E.M."/>
            <person name="Passaglia L.M.P."/>
        </authorList>
    </citation>
    <scope>NUCLEOTIDE SEQUENCE [LARGE SCALE GENOMIC DNA]</scope>
    <source>
        <strain evidence="2 3">CC-NFb-7</strain>
    </source>
</reference>
<keyword evidence="1" id="KW-0472">Membrane</keyword>